<dbReference type="PANTHER" id="PTHR33121">
    <property type="entry name" value="CYCLIC DI-GMP PHOSPHODIESTERASE PDEF"/>
    <property type="match status" value="1"/>
</dbReference>
<accession>A0A1P8K0V1</accession>
<dbReference type="SMART" id="SM00065">
    <property type="entry name" value="GAF"/>
    <property type="match status" value="1"/>
</dbReference>
<dbReference type="Pfam" id="PF00990">
    <property type="entry name" value="GGDEF"/>
    <property type="match status" value="1"/>
</dbReference>
<dbReference type="STRING" id="1842727.RD110_22460"/>
<dbReference type="CDD" id="cd01948">
    <property type="entry name" value="EAL"/>
    <property type="match status" value="1"/>
</dbReference>
<dbReference type="InterPro" id="IPR029016">
    <property type="entry name" value="GAF-like_dom_sf"/>
</dbReference>
<dbReference type="InterPro" id="IPR029787">
    <property type="entry name" value="Nucleotide_cyclase"/>
</dbReference>
<dbReference type="Pfam" id="PF00563">
    <property type="entry name" value="EAL"/>
    <property type="match status" value="1"/>
</dbReference>
<name>A0A1P8K0V1_9BURK</name>
<dbReference type="PROSITE" id="PS50883">
    <property type="entry name" value="EAL"/>
    <property type="match status" value="1"/>
</dbReference>
<dbReference type="PANTHER" id="PTHR33121:SF19">
    <property type="entry name" value="CYCLIC DI-GMP PHOSPHODIESTERASE PA2567"/>
    <property type="match status" value="1"/>
</dbReference>
<dbReference type="InterPro" id="IPR003018">
    <property type="entry name" value="GAF"/>
</dbReference>
<dbReference type="SUPFAM" id="SSF141868">
    <property type="entry name" value="EAL domain-like"/>
    <property type="match status" value="1"/>
</dbReference>
<gene>
    <name evidence="3" type="ORF">RD110_22460</name>
</gene>
<organism evidence="3 4">
    <name type="scientific">Rhodoferax koreensis</name>
    <dbReference type="NCBI Taxonomy" id="1842727"/>
    <lineage>
        <taxon>Bacteria</taxon>
        <taxon>Pseudomonadati</taxon>
        <taxon>Pseudomonadota</taxon>
        <taxon>Betaproteobacteria</taxon>
        <taxon>Burkholderiales</taxon>
        <taxon>Comamonadaceae</taxon>
        <taxon>Rhodoferax</taxon>
    </lineage>
</organism>
<evidence type="ECO:0008006" key="5">
    <source>
        <dbReference type="Google" id="ProtNLM"/>
    </source>
</evidence>
<dbReference type="SUPFAM" id="SSF55073">
    <property type="entry name" value="Nucleotide cyclase"/>
    <property type="match status" value="1"/>
</dbReference>
<dbReference type="PROSITE" id="PS50887">
    <property type="entry name" value="GGDEF"/>
    <property type="match status" value="1"/>
</dbReference>
<dbReference type="Gene3D" id="3.30.70.270">
    <property type="match status" value="1"/>
</dbReference>
<feature type="domain" description="EAL" evidence="1">
    <location>
        <begin position="339"/>
        <end position="591"/>
    </location>
</feature>
<dbReference type="InterPro" id="IPR000160">
    <property type="entry name" value="GGDEF_dom"/>
</dbReference>
<dbReference type="InterPro" id="IPR050706">
    <property type="entry name" value="Cyclic-di-GMP_PDE-like"/>
</dbReference>
<dbReference type="InterPro" id="IPR001633">
    <property type="entry name" value="EAL_dom"/>
</dbReference>
<reference evidence="3 4" key="1">
    <citation type="submission" date="2017-01" db="EMBL/GenBank/DDBJ databases">
        <authorList>
            <person name="Mah S.A."/>
            <person name="Swanson W.J."/>
            <person name="Moy G.W."/>
            <person name="Vacquier V.D."/>
        </authorList>
    </citation>
    <scope>NUCLEOTIDE SEQUENCE [LARGE SCALE GENOMIC DNA]</scope>
    <source>
        <strain evidence="3 4">DCY110</strain>
    </source>
</reference>
<protein>
    <recommendedName>
        <fullName evidence="5">Sensor domain-containing phosphodiesterase</fullName>
    </recommendedName>
</protein>
<dbReference type="SMART" id="SM00052">
    <property type="entry name" value="EAL"/>
    <property type="match status" value="1"/>
</dbReference>
<dbReference type="Gene3D" id="3.20.20.450">
    <property type="entry name" value="EAL domain"/>
    <property type="match status" value="1"/>
</dbReference>
<dbReference type="Gene3D" id="3.30.450.40">
    <property type="match status" value="1"/>
</dbReference>
<dbReference type="Proteomes" id="UP000186609">
    <property type="component" value="Chromosome"/>
</dbReference>
<evidence type="ECO:0000313" key="4">
    <source>
        <dbReference type="Proteomes" id="UP000186609"/>
    </source>
</evidence>
<dbReference type="SUPFAM" id="SSF55781">
    <property type="entry name" value="GAF domain-like"/>
    <property type="match status" value="1"/>
</dbReference>
<proteinExistence type="predicted"/>
<evidence type="ECO:0000259" key="2">
    <source>
        <dbReference type="PROSITE" id="PS50887"/>
    </source>
</evidence>
<dbReference type="GO" id="GO:0071111">
    <property type="term" value="F:cyclic-guanylate-specific phosphodiesterase activity"/>
    <property type="evidence" value="ECO:0007669"/>
    <property type="project" value="InterPro"/>
</dbReference>
<dbReference type="EMBL" id="CP019236">
    <property type="protein sequence ID" value="APW39628.1"/>
    <property type="molecule type" value="Genomic_DNA"/>
</dbReference>
<feature type="domain" description="GGDEF" evidence="2">
    <location>
        <begin position="196"/>
        <end position="329"/>
    </location>
</feature>
<sequence length="619" mass="68741">MEGILNDQTERGEADWLFALQSERLANSPENEGFERITRLAEQLFDVPTALVSLVTADRQRFRSRVGPDFIEADWNTAFCAFTVQEPSVLVVEDAALDDRFHRNRFVTGCPGIRFYAGAPLVSAAGHALGSLCVIDYRPRSFTPAQCRQLEDLARLVMAQIDLYQSAGRLHDVTRLPNRAQWAVDLEELALAGDTGQHTLVLVDIMNHARLQSALLAVGITAVEIALRHIAARLQEILDGRSPLYHVSDTRFAFVLRGRGTAGHAAAISQILMALARPIRVGDLAIELEVQCGAVTYESGEADASDVLRKATSAMHLAERRQLPFLMHQPVFDEVHRRSYAMLRALPIAMNGGELRLVYQPKLDFRSRRFNAVEALVRWRHPKWGDVSPAEFIPAIENTSTIHLLTEWVLHAALAQTAAWQAQGLFISMAVNVSARNLEHPNFVKIVGNACALHGIDPRHLHVECTENAVLTGERSFAALAELREMGAQISLDDFGIGYSNLACLQKLPVDLIKIDQSLVKPIVADARAWTLLQSLIALGHTLGYRVLAEGVETKGIYDLLSQTPCDAMQGYFLSRPVEAAEVLTFMREPKLPFQRHARQAADARLPEFSDRRQNTDHA</sequence>
<dbReference type="InterPro" id="IPR035919">
    <property type="entry name" value="EAL_sf"/>
</dbReference>
<dbReference type="KEGG" id="rhy:RD110_22460"/>
<evidence type="ECO:0000313" key="3">
    <source>
        <dbReference type="EMBL" id="APW39628.1"/>
    </source>
</evidence>
<dbReference type="InterPro" id="IPR043128">
    <property type="entry name" value="Rev_trsase/Diguanyl_cyclase"/>
</dbReference>
<dbReference type="OrthoDB" id="9803824at2"/>
<dbReference type="RefSeq" id="WP_076202129.1">
    <property type="nucleotide sequence ID" value="NZ_CP019236.1"/>
</dbReference>
<dbReference type="SMART" id="SM00267">
    <property type="entry name" value="GGDEF"/>
    <property type="match status" value="1"/>
</dbReference>
<dbReference type="AlphaFoldDB" id="A0A1P8K0V1"/>
<keyword evidence="4" id="KW-1185">Reference proteome</keyword>
<evidence type="ECO:0000259" key="1">
    <source>
        <dbReference type="PROSITE" id="PS50883"/>
    </source>
</evidence>
<dbReference type="Pfam" id="PF01590">
    <property type="entry name" value="GAF"/>
    <property type="match status" value="1"/>
</dbReference>